<feature type="domain" description="Glycosyl transferase family 1" evidence="1">
    <location>
        <begin position="245"/>
        <end position="380"/>
    </location>
</feature>
<dbReference type="InterPro" id="IPR028098">
    <property type="entry name" value="Glyco_trans_4-like_N"/>
</dbReference>
<dbReference type="PANTHER" id="PTHR12526:SF595">
    <property type="entry name" value="BLL5217 PROTEIN"/>
    <property type="match status" value="1"/>
</dbReference>
<keyword evidence="4" id="KW-1185">Reference proteome</keyword>
<dbReference type="CAZy" id="GT4">
    <property type="family name" value="Glycosyltransferase Family 4"/>
</dbReference>
<dbReference type="eggNOG" id="COG0438">
    <property type="taxonomic scope" value="Bacteria"/>
</dbReference>
<evidence type="ECO:0000313" key="4">
    <source>
        <dbReference type="Proteomes" id="UP000002139"/>
    </source>
</evidence>
<protein>
    <submittedName>
        <fullName evidence="3">Glycogen synthase</fullName>
        <ecNumber evidence="3">2.4.1.21</ecNumber>
    </submittedName>
</protein>
<dbReference type="AlphaFoldDB" id="A9GPG3"/>
<dbReference type="Gene3D" id="3.40.50.2000">
    <property type="entry name" value="Glycogen Phosphorylase B"/>
    <property type="match status" value="2"/>
</dbReference>
<accession>A9GPG3</accession>
<dbReference type="BioCyc" id="SCEL448385:SCE_RS33770-MONOMER"/>
<dbReference type="GO" id="GO:0009011">
    <property type="term" value="F:alpha-1,4-glucan glucosyltransferase (ADP-glucose donor) activity"/>
    <property type="evidence" value="ECO:0007669"/>
    <property type="project" value="UniProtKB-EC"/>
</dbReference>
<proteinExistence type="predicted"/>
<gene>
    <name evidence="3" type="primary">glgA4</name>
    <name evidence="3" type="ordered locus">sce6583</name>
</gene>
<dbReference type="PANTHER" id="PTHR12526">
    <property type="entry name" value="GLYCOSYLTRANSFERASE"/>
    <property type="match status" value="1"/>
</dbReference>
<dbReference type="EC" id="2.4.1.21" evidence="3"/>
<dbReference type="EMBL" id="AM746676">
    <property type="protein sequence ID" value="CAN96752.1"/>
    <property type="molecule type" value="Genomic_DNA"/>
</dbReference>
<name>A9GPG3_SORC5</name>
<keyword evidence="3" id="KW-0808">Transferase</keyword>
<dbReference type="Pfam" id="PF13439">
    <property type="entry name" value="Glyco_transf_4"/>
    <property type="match status" value="1"/>
</dbReference>
<feature type="domain" description="Glycosyltransferase subfamily 4-like N-terminal" evidence="2">
    <location>
        <begin position="97"/>
        <end position="198"/>
    </location>
</feature>
<evidence type="ECO:0000259" key="2">
    <source>
        <dbReference type="Pfam" id="PF13439"/>
    </source>
</evidence>
<dbReference type="Proteomes" id="UP000002139">
    <property type="component" value="Chromosome"/>
</dbReference>
<dbReference type="HOGENOM" id="CLU_042257_1_0_7"/>
<dbReference type="KEGG" id="scl:sce6583"/>
<reference evidence="3 4" key="1">
    <citation type="journal article" date="2007" name="Nat. Biotechnol.">
        <title>Complete genome sequence of the myxobacterium Sorangium cellulosum.</title>
        <authorList>
            <person name="Schneiker S."/>
            <person name="Perlova O."/>
            <person name="Kaiser O."/>
            <person name="Gerth K."/>
            <person name="Alici A."/>
            <person name="Altmeyer M.O."/>
            <person name="Bartels D."/>
            <person name="Bekel T."/>
            <person name="Beyer S."/>
            <person name="Bode E."/>
            <person name="Bode H.B."/>
            <person name="Bolten C.J."/>
            <person name="Choudhuri J.V."/>
            <person name="Doss S."/>
            <person name="Elnakady Y.A."/>
            <person name="Frank B."/>
            <person name="Gaigalat L."/>
            <person name="Goesmann A."/>
            <person name="Groeger C."/>
            <person name="Gross F."/>
            <person name="Jelsbak L."/>
            <person name="Jelsbak L."/>
            <person name="Kalinowski J."/>
            <person name="Kegler C."/>
            <person name="Knauber T."/>
            <person name="Konietzny S."/>
            <person name="Kopp M."/>
            <person name="Krause L."/>
            <person name="Krug D."/>
            <person name="Linke B."/>
            <person name="Mahmud T."/>
            <person name="Martinez-Arias R."/>
            <person name="McHardy A.C."/>
            <person name="Merai M."/>
            <person name="Meyer F."/>
            <person name="Mormann S."/>
            <person name="Munoz-Dorado J."/>
            <person name="Perez J."/>
            <person name="Pradella S."/>
            <person name="Rachid S."/>
            <person name="Raddatz G."/>
            <person name="Rosenau F."/>
            <person name="Rueckert C."/>
            <person name="Sasse F."/>
            <person name="Scharfe M."/>
            <person name="Schuster S.C."/>
            <person name="Suen G."/>
            <person name="Treuner-Lange A."/>
            <person name="Velicer G.J."/>
            <person name="Vorholter F.-J."/>
            <person name="Weissman K.J."/>
            <person name="Welch R.D."/>
            <person name="Wenzel S.C."/>
            <person name="Whitworth D.E."/>
            <person name="Wilhelm S."/>
            <person name="Wittmann C."/>
            <person name="Bloecker H."/>
            <person name="Puehler A."/>
            <person name="Mueller R."/>
        </authorList>
    </citation>
    <scope>NUCLEOTIDE SEQUENCE [LARGE SCALE GENOMIC DNA]</scope>
    <source>
        <strain evidence="4">So ce56</strain>
    </source>
</reference>
<dbReference type="Pfam" id="PF00534">
    <property type="entry name" value="Glycos_transf_1"/>
    <property type="match status" value="1"/>
</dbReference>
<evidence type="ECO:0000313" key="3">
    <source>
        <dbReference type="EMBL" id="CAN96752.1"/>
    </source>
</evidence>
<sequence>MRRLKKAPHRRAPVRIALAGGRRAASAAQPLSSRAPLAGQVGSSPLACSLMGPECGYALRCERGRAWPRSRRGDRGAKSMRIAIVSTPFIRVPPSGYGGTELFCHELAEGLSARGHEVTLFATGDSVVSCRRRSLYGSPSWPPAPEDEVNHVAWAFSEIAREDGFDVIHVNSPIAVPFTRFVRVPAVHTLHHAPCGESSRIYARHPEVAYVAISARQRALEIPLPRSCVIHHGVTPARYPPSLSDEGYLAHLGRYAEEKGTHLALDVARAAGLPIKLAGRAHPKDRIYYLQEVAPRLRESGISDLGEMGHDRKVALLRGARAVLCPLQWEEPFGLIAIEAMLCGTPVLGFRRGSFPEIVDEGVTGYLAPPGDLSRLAALAAGLTRFDRAACARRARERWSSAVMVGKYEELYRTVTGPRRAEGSRAA</sequence>
<organism evidence="3 4">
    <name type="scientific">Sorangium cellulosum (strain So ce56)</name>
    <name type="common">Polyangium cellulosum (strain So ce56)</name>
    <dbReference type="NCBI Taxonomy" id="448385"/>
    <lineage>
        <taxon>Bacteria</taxon>
        <taxon>Pseudomonadati</taxon>
        <taxon>Myxococcota</taxon>
        <taxon>Polyangia</taxon>
        <taxon>Polyangiales</taxon>
        <taxon>Polyangiaceae</taxon>
        <taxon>Sorangium</taxon>
    </lineage>
</organism>
<dbReference type="InterPro" id="IPR001296">
    <property type="entry name" value="Glyco_trans_1"/>
</dbReference>
<dbReference type="SUPFAM" id="SSF53756">
    <property type="entry name" value="UDP-Glycosyltransferase/glycogen phosphorylase"/>
    <property type="match status" value="1"/>
</dbReference>
<evidence type="ECO:0000259" key="1">
    <source>
        <dbReference type="Pfam" id="PF00534"/>
    </source>
</evidence>
<dbReference type="STRING" id="448385.sce6583"/>
<dbReference type="CDD" id="cd03802">
    <property type="entry name" value="GT4_AviGT4-like"/>
    <property type="match status" value="1"/>
</dbReference>
<keyword evidence="3" id="KW-0328">Glycosyltransferase</keyword>